<keyword evidence="5 7" id="KW-0472">Membrane</keyword>
<evidence type="ECO:0000313" key="8">
    <source>
        <dbReference type="EMBL" id="MBD2770140.1"/>
    </source>
</evidence>
<feature type="transmembrane region" description="Helical" evidence="7">
    <location>
        <begin position="189"/>
        <end position="208"/>
    </location>
</feature>
<evidence type="ECO:0000256" key="6">
    <source>
        <dbReference type="SAM" id="MobiDB-lite"/>
    </source>
</evidence>
<dbReference type="CDD" id="cd11485">
    <property type="entry name" value="SLC-NCS1sbd_YbbW-like"/>
    <property type="match status" value="1"/>
</dbReference>
<evidence type="ECO:0000256" key="3">
    <source>
        <dbReference type="ARBA" id="ARBA00022692"/>
    </source>
</evidence>
<dbReference type="PANTHER" id="PTHR30618:SF0">
    <property type="entry name" value="PURINE-URACIL PERMEASE NCS1"/>
    <property type="match status" value="1"/>
</dbReference>
<feature type="region of interest" description="Disordered" evidence="6">
    <location>
        <begin position="493"/>
        <end position="512"/>
    </location>
</feature>
<feature type="transmembrane region" description="Helical" evidence="7">
    <location>
        <begin position="156"/>
        <end position="182"/>
    </location>
</feature>
<protein>
    <submittedName>
        <fullName evidence="8">NCS1 family nucleobase:cation symporter-1</fullName>
    </submittedName>
</protein>
<comment type="similarity">
    <text evidence="2">Belongs to the purine-cytosine permease (2.A.39) family.</text>
</comment>
<dbReference type="Gene3D" id="1.10.4160.10">
    <property type="entry name" value="Hydantoin permease"/>
    <property type="match status" value="1"/>
</dbReference>
<sequence length="512" mass="54699">MNPSPQHAPELAPAPGLTSADLAPISPAGRTWGTGNYAALWISMSLCIPTYMLASSLIEGGMNWWQALLTIFLGNTIVLVPMLLNGRAGAEYGIPFPVFARASFGVRGANVPALLRAIIACGWFGIQTWIGGYALYQMAVLWVPALGTLPPVFPASWALPTGPALVFLLFWALNMYVVYLGVESIRKLLVFKAFFLPVAALALLWWAIAAGHGLGPILAQPSKFPSRAAFWAFFFPSLTGMVGFWATLSLNIPDFTRYATSQRAQQVGQALGLPTSMTLFSFVGVVVTSATLVIYGHTIWDPVVLAGRFDSKLLVSGAMLAVALSTLATNIAANIVSPANDFANFSPTRISFKTGGYLTGVLGVLIFPWKLIADPSGYIFTWLVGYSGLLGPIGGIMIADYYLIRRQRLDVPDLYQYQGRYAYRNGFNLAALAALVSGILPNVPGFLTAVGVLEKGVVWPGLVAVYNYAWFVGFLVSGGLYLVLMRGRAADGPGQPATNPAARAAPSSSLAQ</sequence>
<evidence type="ECO:0000256" key="1">
    <source>
        <dbReference type="ARBA" id="ARBA00004141"/>
    </source>
</evidence>
<reference evidence="8" key="1">
    <citation type="submission" date="2020-09" db="EMBL/GenBank/DDBJ databases">
        <authorList>
            <person name="Kim M.K."/>
        </authorList>
    </citation>
    <scope>NUCLEOTIDE SEQUENCE</scope>
    <source>
        <strain evidence="8">BT664</strain>
    </source>
</reference>
<dbReference type="PANTHER" id="PTHR30618">
    <property type="entry name" value="NCS1 FAMILY PURINE/PYRIMIDINE TRANSPORTER"/>
    <property type="match status" value="1"/>
</dbReference>
<name>A0A927GL45_9BACT</name>
<dbReference type="RefSeq" id="WP_191006949.1">
    <property type="nucleotide sequence ID" value="NZ_JACXAD010000029.1"/>
</dbReference>
<dbReference type="InterPro" id="IPR012681">
    <property type="entry name" value="NCS1"/>
</dbReference>
<dbReference type="FunFam" id="1.10.4160.10:FF:000001">
    <property type="entry name" value="Uracil permease, putative"/>
    <property type="match status" value="1"/>
</dbReference>
<evidence type="ECO:0000313" key="9">
    <source>
        <dbReference type="Proteomes" id="UP000612233"/>
    </source>
</evidence>
<gene>
    <name evidence="8" type="ORF">IC235_19815</name>
</gene>
<evidence type="ECO:0000256" key="7">
    <source>
        <dbReference type="SAM" id="Phobius"/>
    </source>
</evidence>
<feature type="transmembrane region" description="Helical" evidence="7">
    <location>
        <begin position="465"/>
        <end position="484"/>
    </location>
</feature>
<feature type="transmembrane region" description="Helical" evidence="7">
    <location>
        <begin position="228"/>
        <end position="250"/>
    </location>
</feature>
<dbReference type="GO" id="GO:0015205">
    <property type="term" value="F:nucleobase transmembrane transporter activity"/>
    <property type="evidence" value="ECO:0007669"/>
    <property type="project" value="TreeGrafter"/>
</dbReference>
<evidence type="ECO:0000256" key="4">
    <source>
        <dbReference type="ARBA" id="ARBA00022989"/>
    </source>
</evidence>
<accession>A0A927GL45</accession>
<dbReference type="AlphaFoldDB" id="A0A927GL45"/>
<dbReference type="NCBIfam" id="TIGR00800">
    <property type="entry name" value="ncs1"/>
    <property type="match status" value="1"/>
</dbReference>
<feature type="transmembrane region" description="Helical" evidence="7">
    <location>
        <begin position="379"/>
        <end position="404"/>
    </location>
</feature>
<feature type="transmembrane region" description="Helical" evidence="7">
    <location>
        <begin position="113"/>
        <end position="136"/>
    </location>
</feature>
<evidence type="ECO:0000256" key="2">
    <source>
        <dbReference type="ARBA" id="ARBA00008974"/>
    </source>
</evidence>
<comment type="subcellular location">
    <subcellularLocation>
        <location evidence="1">Membrane</location>
        <topology evidence="1">Multi-pass membrane protein</topology>
    </subcellularLocation>
</comment>
<dbReference type="InterPro" id="IPR001248">
    <property type="entry name" value="Pur-cyt_permease"/>
</dbReference>
<dbReference type="InterPro" id="IPR045225">
    <property type="entry name" value="Uracil/uridine/allantoin_perm"/>
</dbReference>
<dbReference type="Proteomes" id="UP000612233">
    <property type="component" value="Unassembled WGS sequence"/>
</dbReference>
<feature type="transmembrane region" description="Helical" evidence="7">
    <location>
        <begin position="38"/>
        <end position="58"/>
    </location>
</feature>
<comment type="caution">
    <text evidence="8">The sequence shown here is derived from an EMBL/GenBank/DDBJ whole genome shotgun (WGS) entry which is preliminary data.</text>
</comment>
<dbReference type="GO" id="GO:0005886">
    <property type="term" value="C:plasma membrane"/>
    <property type="evidence" value="ECO:0007669"/>
    <property type="project" value="TreeGrafter"/>
</dbReference>
<feature type="transmembrane region" description="Helical" evidence="7">
    <location>
        <begin position="354"/>
        <end position="373"/>
    </location>
</feature>
<keyword evidence="4 7" id="KW-1133">Transmembrane helix</keyword>
<feature type="transmembrane region" description="Helical" evidence="7">
    <location>
        <begin position="64"/>
        <end position="84"/>
    </location>
</feature>
<organism evidence="8 9">
    <name type="scientific">Hymenobacter montanus</name>
    <dbReference type="NCBI Taxonomy" id="2771359"/>
    <lineage>
        <taxon>Bacteria</taxon>
        <taxon>Pseudomonadati</taxon>
        <taxon>Bacteroidota</taxon>
        <taxon>Cytophagia</taxon>
        <taxon>Cytophagales</taxon>
        <taxon>Hymenobacteraceae</taxon>
        <taxon>Hymenobacter</taxon>
    </lineage>
</organism>
<keyword evidence="3 7" id="KW-0812">Transmembrane</keyword>
<feature type="compositionally biased region" description="Low complexity" evidence="6">
    <location>
        <begin position="496"/>
        <end position="512"/>
    </location>
</feature>
<dbReference type="EMBL" id="JACXAD010000029">
    <property type="protein sequence ID" value="MBD2770140.1"/>
    <property type="molecule type" value="Genomic_DNA"/>
</dbReference>
<feature type="transmembrane region" description="Helical" evidence="7">
    <location>
        <begin position="314"/>
        <end position="333"/>
    </location>
</feature>
<evidence type="ECO:0000256" key="5">
    <source>
        <dbReference type="ARBA" id="ARBA00023136"/>
    </source>
</evidence>
<keyword evidence="9" id="KW-1185">Reference proteome</keyword>
<feature type="transmembrane region" description="Helical" evidence="7">
    <location>
        <begin position="271"/>
        <end position="294"/>
    </location>
</feature>
<feature type="transmembrane region" description="Helical" evidence="7">
    <location>
        <begin position="425"/>
        <end position="453"/>
    </location>
</feature>
<dbReference type="Pfam" id="PF02133">
    <property type="entry name" value="Transp_cyt_pur"/>
    <property type="match status" value="1"/>
</dbReference>
<proteinExistence type="inferred from homology"/>